<evidence type="ECO:0000313" key="3">
    <source>
        <dbReference type="Proteomes" id="UP001596215"/>
    </source>
</evidence>
<accession>A0ABW1VJK0</accession>
<gene>
    <name evidence="2" type="ORF">ACFP73_01255</name>
</gene>
<feature type="region of interest" description="Disordered" evidence="1">
    <location>
        <begin position="54"/>
        <end position="86"/>
    </location>
</feature>
<name>A0ABW1VJK0_9GAMM</name>
<dbReference type="Proteomes" id="UP001596215">
    <property type="component" value="Unassembled WGS sequence"/>
</dbReference>
<keyword evidence="3" id="KW-1185">Reference proteome</keyword>
<evidence type="ECO:0008006" key="4">
    <source>
        <dbReference type="Google" id="ProtNLM"/>
    </source>
</evidence>
<organism evidence="2 3">
    <name type="scientific">Tatumella punctata</name>
    <dbReference type="NCBI Taxonomy" id="399969"/>
    <lineage>
        <taxon>Bacteria</taxon>
        <taxon>Pseudomonadati</taxon>
        <taxon>Pseudomonadota</taxon>
        <taxon>Gammaproteobacteria</taxon>
        <taxon>Enterobacterales</taxon>
        <taxon>Erwiniaceae</taxon>
        <taxon>Tatumella</taxon>
    </lineage>
</organism>
<reference evidence="3" key="1">
    <citation type="journal article" date="2019" name="Int. J. Syst. Evol. Microbiol.">
        <title>The Global Catalogue of Microorganisms (GCM) 10K type strain sequencing project: providing services to taxonomists for standard genome sequencing and annotation.</title>
        <authorList>
            <consortium name="The Broad Institute Genomics Platform"/>
            <consortium name="The Broad Institute Genome Sequencing Center for Infectious Disease"/>
            <person name="Wu L."/>
            <person name="Ma J."/>
        </authorList>
    </citation>
    <scope>NUCLEOTIDE SEQUENCE [LARGE SCALE GENOMIC DNA]</scope>
    <source>
        <strain evidence="3">CGMCC 4.1530</strain>
    </source>
</reference>
<dbReference type="RefSeq" id="WP_212710167.1">
    <property type="nucleotide sequence ID" value="NZ_BAAAFW010000059.1"/>
</dbReference>
<evidence type="ECO:0000256" key="1">
    <source>
        <dbReference type="SAM" id="MobiDB-lite"/>
    </source>
</evidence>
<sequence length="103" mass="11910">MADKKMISIDQFDTEDRQAIQILYHQLIEKYRQRTGRLPDVKKEKEFTAEARQQIMSQKVSKEKAAAEKAQKKPGRKKKPQSLAASEVKDFNWSASVAKGRRC</sequence>
<evidence type="ECO:0000313" key="2">
    <source>
        <dbReference type="EMBL" id="MFC6360740.1"/>
    </source>
</evidence>
<dbReference type="EMBL" id="JBHSUC010000001">
    <property type="protein sequence ID" value="MFC6360740.1"/>
    <property type="molecule type" value="Genomic_DNA"/>
</dbReference>
<feature type="compositionally biased region" description="Basic and acidic residues" evidence="1">
    <location>
        <begin position="60"/>
        <end position="71"/>
    </location>
</feature>
<proteinExistence type="predicted"/>
<protein>
    <recommendedName>
        <fullName evidence="4">YjbD family (DUF3811)</fullName>
    </recommendedName>
</protein>
<comment type="caution">
    <text evidence="2">The sequence shown here is derived from an EMBL/GenBank/DDBJ whole genome shotgun (WGS) entry which is preliminary data.</text>
</comment>